<dbReference type="PROSITE" id="PS51819">
    <property type="entry name" value="VOC"/>
    <property type="match status" value="1"/>
</dbReference>
<gene>
    <name evidence="3" type="ORF">PPG34_08945</name>
</gene>
<dbReference type="Pfam" id="PF00903">
    <property type="entry name" value="Glyoxalase"/>
    <property type="match status" value="1"/>
</dbReference>
<dbReference type="PANTHER" id="PTHR43279">
    <property type="entry name" value="CATECHOL-2,3-DIOXYGENASE"/>
    <property type="match status" value="1"/>
</dbReference>
<dbReference type="InterPro" id="IPR018146">
    <property type="entry name" value="Glyoxalase_1_CS"/>
</dbReference>
<dbReference type="PROSITE" id="PS00934">
    <property type="entry name" value="GLYOXALASE_I_1"/>
    <property type="match status" value="1"/>
</dbReference>
<dbReference type="EMBL" id="JAQOUE010000001">
    <property type="protein sequence ID" value="MDT7042479.1"/>
    <property type="molecule type" value="Genomic_DNA"/>
</dbReference>
<evidence type="ECO:0000313" key="3">
    <source>
        <dbReference type="EMBL" id="MDT7042479.1"/>
    </source>
</evidence>
<sequence length="148" mass="16335">MKAHYLGHVVFYVKDIEVSLKFYRDLLGFQEIGKIFNGKAVALTSGRTHHELLLIQVGDAPAPPSGLRRGLYHIGIKIGDSLDDLRQAKQELKHAGVPITGMSDHTVSQSLYLADPDANEIELNVDADEQIWKENPSAVLSPIKPLVL</sequence>
<evidence type="ECO:0000313" key="4">
    <source>
        <dbReference type="Proteomes" id="UP001250932"/>
    </source>
</evidence>
<reference evidence="3 4" key="1">
    <citation type="journal article" date="2023" name="ISME J.">
        <title>Cultivation and genomic characterization of novel and ubiquitous marine nitrite-oxidizing bacteria from the Nitrospirales.</title>
        <authorList>
            <person name="Mueller A.J."/>
            <person name="Daebeler A."/>
            <person name="Herbold C.W."/>
            <person name="Kirkegaard R.H."/>
            <person name="Daims H."/>
        </authorList>
    </citation>
    <scope>NUCLEOTIDE SEQUENCE [LARGE SCALE GENOMIC DNA]</scope>
    <source>
        <strain evidence="3 4">EB</strain>
    </source>
</reference>
<dbReference type="SUPFAM" id="SSF54593">
    <property type="entry name" value="Glyoxalase/Bleomycin resistance protein/Dihydroxybiphenyl dioxygenase"/>
    <property type="match status" value="1"/>
</dbReference>
<accession>A0ABU3K7Q8</accession>
<dbReference type="InterPro" id="IPR029068">
    <property type="entry name" value="Glyas_Bleomycin-R_OHBP_Dase"/>
</dbReference>
<protein>
    <submittedName>
        <fullName evidence="3">VOC family protein</fullName>
    </submittedName>
</protein>
<evidence type="ECO:0000259" key="2">
    <source>
        <dbReference type="PROSITE" id="PS51819"/>
    </source>
</evidence>
<dbReference type="PANTHER" id="PTHR43279:SF1">
    <property type="entry name" value="CATECHOL-2,3-DIOXYGENASE"/>
    <property type="match status" value="1"/>
</dbReference>
<keyword evidence="1" id="KW-0479">Metal-binding</keyword>
<dbReference type="Proteomes" id="UP001250932">
    <property type="component" value="Unassembled WGS sequence"/>
</dbReference>
<dbReference type="InterPro" id="IPR037523">
    <property type="entry name" value="VOC_core"/>
</dbReference>
<proteinExistence type="predicted"/>
<dbReference type="RefSeq" id="WP_313832890.1">
    <property type="nucleotide sequence ID" value="NZ_JAQOUE010000001.1"/>
</dbReference>
<keyword evidence="4" id="KW-1185">Reference proteome</keyword>
<evidence type="ECO:0000256" key="1">
    <source>
        <dbReference type="ARBA" id="ARBA00022723"/>
    </source>
</evidence>
<organism evidence="3 4">
    <name type="scientific">Candidatus Nitronereus thalassa</name>
    <dbReference type="NCBI Taxonomy" id="3020898"/>
    <lineage>
        <taxon>Bacteria</taxon>
        <taxon>Pseudomonadati</taxon>
        <taxon>Nitrospirota</taxon>
        <taxon>Nitrospiria</taxon>
        <taxon>Nitrospirales</taxon>
        <taxon>Nitrospiraceae</taxon>
        <taxon>Candidatus Nitronereus</taxon>
    </lineage>
</organism>
<dbReference type="Gene3D" id="3.10.180.10">
    <property type="entry name" value="2,3-Dihydroxybiphenyl 1,2-Dioxygenase, domain 1"/>
    <property type="match status" value="1"/>
</dbReference>
<comment type="caution">
    <text evidence="3">The sequence shown here is derived from an EMBL/GenBank/DDBJ whole genome shotgun (WGS) entry which is preliminary data.</text>
</comment>
<feature type="domain" description="VOC" evidence="2">
    <location>
        <begin position="5"/>
        <end position="126"/>
    </location>
</feature>
<name>A0ABU3K7Q8_9BACT</name>
<dbReference type="InterPro" id="IPR004360">
    <property type="entry name" value="Glyas_Fos-R_dOase_dom"/>
</dbReference>